<keyword evidence="4 6" id="KW-0131">Cell cycle</keyword>
<dbReference type="InterPro" id="IPR016098">
    <property type="entry name" value="CAP/MinC_C"/>
</dbReference>
<organism evidence="9 10">
    <name type="scientific">Candidatus Ishikawaella capsulata Mpkobe</name>
    <dbReference type="NCBI Taxonomy" id="476281"/>
    <lineage>
        <taxon>Bacteria</taxon>
        <taxon>Pseudomonadati</taxon>
        <taxon>Pseudomonadota</taxon>
        <taxon>Gammaproteobacteria</taxon>
        <taxon>Enterobacterales</taxon>
        <taxon>Enterobacteriaceae</taxon>
        <taxon>Candidatus Ishikawella</taxon>
    </lineage>
</organism>
<evidence type="ECO:0000259" key="7">
    <source>
        <dbReference type="Pfam" id="PF03775"/>
    </source>
</evidence>
<comment type="similarity">
    <text evidence="1 6">Belongs to the MinC family.</text>
</comment>
<dbReference type="GO" id="GO:0051302">
    <property type="term" value="P:regulation of cell division"/>
    <property type="evidence" value="ECO:0007669"/>
    <property type="project" value="InterPro"/>
</dbReference>
<dbReference type="InterPro" id="IPR036145">
    <property type="entry name" value="MinC_C_sf"/>
</dbReference>
<keyword evidence="10" id="KW-1185">Reference proteome</keyword>
<dbReference type="GO" id="GO:0000902">
    <property type="term" value="P:cell morphogenesis"/>
    <property type="evidence" value="ECO:0007669"/>
    <property type="project" value="InterPro"/>
</dbReference>
<dbReference type="STRING" id="476281.ICMP_221"/>
<evidence type="ECO:0000313" key="9">
    <source>
        <dbReference type="EMBL" id="BAH83081.1"/>
    </source>
</evidence>
<name>C5WCM5_9ENTR</name>
<dbReference type="Gene3D" id="2.160.20.70">
    <property type="match status" value="1"/>
</dbReference>
<dbReference type="InterPro" id="IPR005526">
    <property type="entry name" value="Septum_form_inhib_MinC_C"/>
</dbReference>
<reference evidence="9 10" key="1">
    <citation type="journal article" date="2011" name="Genome Biol. Evol.">
        <title>Reductive evolution of bacterial genome in insect gut environment.</title>
        <authorList>
            <person name="Nikoh N."/>
            <person name="Hosokawa T."/>
            <person name="Ohshima K."/>
            <person name="Hattori M."/>
            <person name="Fukatsu T."/>
        </authorList>
    </citation>
    <scope>NUCLEOTIDE SEQUENCE [LARGE SCALE GENOMIC DNA]</scope>
    <source>
        <strain evidence="9 10">Mpkobe</strain>
    </source>
</reference>
<dbReference type="NCBIfam" id="TIGR01222">
    <property type="entry name" value="minC"/>
    <property type="match status" value="1"/>
</dbReference>
<dbReference type="Proteomes" id="UP000061704">
    <property type="component" value="Chromosome"/>
</dbReference>
<keyword evidence="3 6" id="KW-0717">Septation</keyword>
<dbReference type="Gene3D" id="3.30.70.260">
    <property type="match status" value="1"/>
</dbReference>
<dbReference type="HOGENOM" id="CLU_067812_0_1_6"/>
<comment type="function">
    <text evidence="5 6">Cell division inhibitor that blocks the formation of polar Z ring septums. Rapidly oscillates between the poles of the cell to destabilize FtsZ filaments that have formed before they mature into polar Z rings. Prevents FtsZ polymerization.</text>
</comment>
<accession>C5WCM5</accession>
<dbReference type="OrthoDB" id="9794530at2"/>
<dbReference type="Pfam" id="PF05209">
    <property type="entry name" value="MinC_N"/>
    <property type="match status" value="1"/>
</dbReference>
<evidence type="ECO:0000256" key="5">
    <source>
        <dbReference type="ARBA" id="ARBA00025606"/>
    </source>
</evidence>
<evidence type="ECO:0000259" key="8">
    <source>
        <dbReference type="Pfam" id="PF05209"/>
    </source>
</evidence>
<feature type="domain" description="Septum formation inhibitor MinC N-terminal" evidence="8">
    <location>
        <begin position="6"/>
        <end position="75"/>
    </location>
</feature>
<evidence type="ECO:0000256" key="2">
    <source>
        <dbReference type="ARBA" id="ARBA00022618"/>
    </source>
</evidence>
<dbReference type="HAMAP" id="MF_00267">
    <property type="entry name" value="MinC"/>
    <property type="match status" value="1"/>
</dbReference>
<gene>
    <name evidence="6 9" type="primary">minC</name>
    <name evidence="9" type="ORF">ICMP_221</name>
</gene>
<protein>
    <recommendedName>
        <fullName evidence="6">Probable septum site-determining protein MinC</fullName>
    </recommendedName>
</protein>
<dbReference type="PANTHER" id="PTHR34108">
    <property type="entry name" value="SEPTUM SITE-DETERMINING PROTEIN MINC"/>
    <property type="match status" value="1"/>
</dbReference>
<dbReference type="SUPFAM" id="SSF63848">
    <property type="entry name" value="Cell-division inhibitor MinC, C-terminal domain"/>
    <property type="match status" value="1"/>
</dbReference>
<dbReference type="InterPro" id="IPR007874">
    <property type="entry name" value="MinC_N"/>
</dbReference>
<comment type="subunit">
    <text evidence="6">Interacts with MinD and FtsZ.</text>
</comment>
<evidence type="ECO:0000313" key="10">
    <source>
        <dbReference type="Proteomes" id="UP000061704"/>
    </source>
</evidence>
<dbReference type="Pfam" id="PF03775">
    <property type="entry name" value="MinC_C"/>
    <property type="match status" value="1"/>
</dbReference>
<evidence type="ECO:0000256" key="4">
    <source>
        <dbReference type="ARBA" id="ARBA00023306"/>
    </source>
</evidence>
<dbReference type="PANTHER" id="PTHR34108:SF1">
    <property type="entry name" value="SEPTUM SITE-DETERMINING PROTEIN MINC"/>
    <property type="match status" value="1"/>
</dbReference>
<keyword evidence="2 6" id="KW-0132">Cell division</keyword>
<dbReference type="RefSeq" id="WP_041069005.1">
    <property type="nucleotide sequence ID" value="NZ_AP010872.1"/>
</dbReference>
<proteinExistence type="inferred from homology"/>
<dbReference type="EMBL" id="AP010872">
    <property type="protein sequence ID" value="BAH83081.1"/>
    <property type="molecule type" value="Genomic_DNA"/>
</dbReference>
<evidence type="ECO:0000256" key="6">
    <source>
        <dbReference type="HAMAP-Rule" id="MF_00267"/>
    </source>
</evidence>
<dbReference type="GO" id="GO:1901891">
    <property type="term" value="P:regulation of cell septum assembly"/>
    <property type="evidence" value="ECO:0007669"/>
    <property type="project" value="InterPro"/>
</dbReference>
<dbReference type="InterPro" id="IPR013033">
    <property type="entry name" value="MinC"/>
</dbReference>
<dbReference type="AlphaFoldDB" id="C5WCM5"/>
<dbReference type="GO" id="GO:0000917">
    <property type="term" value="P:division septum assembly"/>
    <property type="evidence" value="ECO:0007669"/>
    <property type="project" value="UniProtKB-KW"/>
</dbReference>
<dbReference type="KEGG" id="icp:ICMP_221"/>
<evidence type="ECO:0000256" key="1">
    <source>
        <dbReference type="ARBA" id="ARBA00006291"/>
    </source>
</evidence>
<sequence>MPNFSIEIKGNHFKLSVVHAYDSEPEILRQALQKKIEQAPEYLKNAPVVINVSRLGNEANWYKLQQAILSTGLRIIGVSGCKNNNIKRMVIKSGVPLLYEDNIIKKKRQSIVNILSQKNFFKKTLIVNDPIRSGQQVYARSSDLIIVNNVSTGAEIIADGNIHIYGMMRGRVLAGANGDKESQIFCTRFAAELVSIAGEYLILEQISSNFISKAVSFQLKEGVISIKMLL</sequence>
<evidence type="ECO:0000256" key="3">
    <source>
        <dbReference type="ARBA" id="ARBA00023210"/>
    </source>
</evidence>
<feature type="domain" description="Septum formation inhibitor MinC C-terminal" evidence="7">
    <location>
        <begin position="126"/>
        <end position="226"/>
    </location>
</feature>